<reference evidence="1" key="1">
    <citation type="journal article" date="2021" name="Sci. Adv.">
        <title>The American lobster genome reveals insights on longevity, neural, and immune adaptations.</title>
        <authorList>
            <person name="Polinski J.M."/>
            <person name="Zimin A.V."/>
            <person name="Clark K.F."/>
            <person name="Kohn A.B."/>
            <person name="Sadowski N."/>
            <person name="Timp W."/>
            <person name="Ptitsyn A."/>
            <person name="Khanna P."/>
            <person name="Romanova D.Y."/>
            <person name="Williams P."/>
            <person name="Greenwood S.J."/>
            <person name="Moroz L.L."/>
            <person name="Walt D.R."/>
            <person name="Bodnar A.G."/>
        </authorList>
    </citation>
    <scope>NUCLEOTIDE SEQUENCE</scope>
    <source>
        <strain evidence="1">GMGI-L3</strain>
    </source>
</reference>
<dbReference type="EMBL" id="JAHLQT010002767">
    <property type="protein sequence ID" value="KAG7176764.1"/>
    <property type="molecule type" value="Genomic_DNA"/>
</dbReference>
<proteinExistence type="predicted"/>
<sequence length="59" mass="6650">MQCVVVFCRRKDSLRTHCDVLESVKEGLAVMTRYDVEGLAVMCRSVGDSLLTVRCRSVK</sequence>
<comment type="caution">
    <text evidence="1">The sequence shown here is derived from an EMBL/GenBank/DDBJ whole genome shotgun (WGS) entry which is preliminary data.</text>
</comment>
<dbReference type="AlphaFoldDB" id="A0A8J5NBU0"/>
<evidence type="ECO:0000313" key="2">
    <source>
        <dbReference type="Proteomes" id="UP000747542"/>
    </source>
</evidence>
<dbReference type="Proteomes" id="UP000747542">
    <property type="component" value="Unassembled WGS sequence"/>
</dbReference>
<organism evidence="1 2">
    <name type="scientific">Homarus americanus</name>
    <name type="common">American lobster</name>
    <dbReference type="NCBI Taxonomy" id="6706"/>
    <lineage>
        <taxon>Eukaryota</taxon>
        <taxon>Metazoa</taxon>
        <taxon>Ecdysozoa</taxon>
        <taxon>Arthropoda</taxon>
        <taxon>Crustacea</taxon>
        <taxon>Multicrustacea</taxon>
        <taxon>Malacostraca</taxon>
        <taxon>Eumalacostraca</taxon>
        <taxon>Eucarida</taxon>
        <taxon>Decapoda</taxon>
        <taxon>Pleocyemata</taxon>
        <taxon>Astacidea</taxon>
        <taxon>Nephropoidea</taxon>
        <taxon>Nephropidae</taxon>
        <taxon>Homarus</taxon>
    </lineage>
</organism>
<keyword evidence="2" id="KW-1185">Reference proteome</keyword>
<name>A0A8J5NBU0_HOMAM</name>
<protein>
    <submittedName>
        <fullName evidence="1">Uncharacterized protein</fullName>
    </submittedName>
</protein>
<gene>
    <name evidence="1" type="ORF">Hamer_G032173</name>
</gene>
<accession>A0A8J5NBU0</accession>
<evidence type="ECO:0000313" key="1">
    <source>
        <dbReference type="EMBL" id="KAG7176764.1"/>
    </source>
</evidence>